<evidence type="ECO:0000256" key="5">
    <source>
        <dbReference type="HAMAP-Rule" id="MF_00362"/>
    </source>
</evidence>
<accession>A0A2H0NF11</accession>
<dbReference type="Gene3D" id="3.30.70.1730">
    <property type="match status" value="1"/>
</dbReference>
<dbReference type="NCBIfam" id="NF000955">
    <property type="entry name" value="PRK00099.1-1"/>
    <property type="match status" value="1"/>
</dbReference>
<proteinExistence type="inferred from homology"/>
<comment type="subunit">
    <text evidence="5">Part of the ribosomal stalk of the 50S ribosomal subunit. The N-terminus interacts with L11 and the large rRNA to form the base of the stalk. The C-terminus forms an elongated spine to which L12 dimers bind in a sequential fashion forming a multimeric L10(L12)X complex.</text>
</comment>
<organism evidence="6 7">
    <name type="scientific">Candidatus Jorgensenbacteria bacterium CG11_big_fil_rev_8_21_14_0_20_38_23</name>
    <dbReference type="NCBI Taxonomy" id="1974594"/>
    <lineage>
        <taxon>Bacteria</taxon>
        <taxon>Candidatus Joergenseniibacteriota</taxon>
    </lineage>
</organism>
<dbReference type="EMBL" id="PCWR01000022">
    <property type="protein sequence ID" value="PIR07454.1"/>
    <property type="molecule type" value="Genomic_DNA"/>
</dbReference>
<sequence>MLTKQEKIKQVEEISQGFSQGKILVFLDIAGLKVNELNNLRKILKTLGSKLRVVKKRLLKIAFQKTGLEFKNPAGQLGVVFSSEALEEIAGPIYKFSQQNGALKINGGLDIPNKKFLAADLLKQIGQLPSREVLLSRLANVLISPLRALLYVLQERGKKVGQ</sequence>
<dbReference type="GO" id="GO:0005840">
    <property type="term" value="C:ribosome"/>
    <property type="evidence" value="ECO:0007669"/>
    <property type="project" value="UniProtKB-KW"/>
</dbReference>
<dbReference type="Proteomes" id="UP000228867">
    <property type="component" value="Unassembled WGS sequence"/>
</dbReference>
<comment type="function">
    <text evidence="5">Forms part of the ribosomal stalk, playing a central role in the interaction of the ribosome with GTP-bound translation factors.</text>
</comment>
<evidence type="ECO:0000313" key="6">
    <source>
        <dbReference type="EMBL" id="PIR07454.1"/>
    </source>
</evidence>
<gene>
    <name evidence="5 6" type="primary">rplJ</name>
    <name evidence="6" type="ORF">COV54_01010</name>
</gene>
<dbReference type="InterPro" id="IPR047865">
    <property type="entry name" value="Ribosomal_uL10_bac_type"/>
</dbReference>
<evidence type="ECO:0000256" key="3">
    <source>
        <dbReference type="ARBA" id="ARBA00023274"/>
    </source>
</evidence>
<keyword evidence="2 5" id="KW-0689">Ribosomal protein</keyword>
<dbReference type="GO" id="GO:0070180">
    <property type="term" value="F:large ribosomal subunit rRNA binding"/>
    <property type="evidence" value="ECO:0007669"/>
    <property type="project" value="UniProtKB-UniRule"/>
</dbReference>
<dbReference type="PANTHER" id="PTHR11560">
    <property type="entry name" value="39S RIBOSOMAL PROTEIN L10, MITOCHONDRIAL"/>
    <property type="match status" value="1"/>
</dbReference>
<dbReference type="InterPro" id="IPR001790">
    <property type="entry name" value="Ribosomal_uL10"/>
</dbReference>
<evidence type="ECO:0000256" key="1">
    <source>
        <dbReference type="ARBA" id="ARBA00008889"/>
    </source>
</evidence>
<dbReference type="CDD" id="cd05797">
    <property type="entry name" value="Ribosomal_L10"/>
    <property type="match status" value="1"/>
</dbReference>
<comment type="caution">
    <text evidence="6">The sequence shown here is derived from an EMBL/GenBank/DDBJ whole genome shotgun (WGS) entry which is preliminary data.</text>
</comment>
<reference evidence="6 7" key="1">
    <citation type="submission" date="2017-09" db="EMBL/GenBank/DDBJ databases">
        <title>Depth-based differentiation of microbial function through sediment-hosted aquifers and enrichment of novel symbionts in the deep terrestrial subsurface.</title>
        <authorList>
            <person name="Probst A.J."/>
            <person name="Ladd B."/>
            <person name="Jarett J.K."/>
            <person name="Geller-Mcgrath D.E."/>
            <person name="Sieber C.M."/>
            <person name="Emerson J.B."/>
            <person name="Anantharaman K."/>
            <person name="Thomas B.C."/>
            <person name="Malmstrom R."/>
            <person name="Stieglmeier M."/>
            <person name="Klingl A."/>
            <person name="Woyke T."/>
            <person name="Ryan C.M."/>
            <person name="Banfield J.F."/>
        </authorList>
    </citation>
    <scope>NUCLEOTIDE SEQUENCE [LARGE SCALE GENOMIC DNA]</scope>
    <source>
        <strain evidence="6">CG11_big_fil_rev_8_21_14_0_20_38_23</strain>
    </source>
</reference>
<name>A0A2H0NF11_9BACT</name>
<protein>
    <recommendedName>
        <fullName evidence="4 5">Large ribosomal subunit protein uL10</fullName>
    </recommendedName>
</protein>
<keyword evidence="5" id="KW-0699">rRNA-binding</keyword>
<dbReference type="Pfam" id="PF00466">
    <property type="entry name" value="Ribosomal_L10"/>
    <property type="match status" value="1"/>
</dbReference>
<evidence type="ECO:0000256" key="4">
    <source>
        <dbReference type="ARBA" id="ARBA00035202"/>
    </source>
</evidence>
<dbReference type="GO" id="GO:1990904">
    <property type="term" value="C:ribonucleoprotein complex"/>
    <property type="evidence" value="ECO:0007669"/>
    <property type="project" value="UniProtKB-KW"/>
</dbReference>
<evidence type="ECO:0000313" key="7">
    <source>
        <dbReference type="Proteomes" id="UP000228867"/>
    </source>
</evidence>
<comment type="similarity">
    <text evidence="1 5">Belongs to the universal ribosomal protein uL10 family.</text>
</comment>
<dbReference type="HAMAP" id="MF_00362">
    <property type="entry name" value="Ribosomal_uL10"/>
    <property type="match status" value="1"/>
</dbReference>
<dbReference type="AlphaFoldDB" id="A0A2H0NF11"/>
<dbReference type="InterPro" id="IPR022973">
    <property type="entry name" value="Ribosomal_uL10_bac"/>
</dbReference>
<dbReference type="InterPro" id="IPR043141">
    <property type="entry name" value="Ribosomal_uL10-like_sf"/>
</dbReference>
<keyword evidence="5" id="KW-0694">RNA-binding</keyword>
<evidence type="ECO:0000256" key="2">
    <source>
        <dbReference type="ARBA" id="ARBA00022980"/>
    </source>
</evidence>
<dbReference type="SUPFAM" id="SSF160369">
    <property type="entry name" value="Ribosomal protein L10-like"/>
    <property type="match status" value="1"/>
</dbReference>
<keyword evidence="3 5" id="KW-0687">Ribonucleoprotein</keyword>
<dbReference type="GO" id="GO:0006412">
    <property type="term" value="P:translation"/>
    <property type="evidence" value="ECO:0007669"/>
    <property type="project" value="UniProtKB-UniRule"/>
</dbReference>